<evidence type="ECO:0000259" key="10">
    <source>
        <dbReference type="Pfam" id="PF26138"/>
    </source>
</evidence>
<keyword evidence="5" id="KW-0479">Metal-binding</keyword>
<evidence type="ECO:0000313" key="11">
    <source>
        <dbReference type="EMBL" id="KAH0781951.1"/>
    </source>
</evidence>
<evidence type="ECO:0000256" key="2">
    <source>
        <dbReference type="ARBA" id="ARBA00004123"/>
    </source>
</evidence>
<protein>
    <recommendedName>
        <fullName evidence="13">DDE Tnp4 domain-containing protein</fullName>
    </recommendedName>
</protein>
<evidence type="ECO:0008006" key="13">
    <source>
        <dbReference type="Google" id="ProtNLM"/>
    </source>
</evidence>
<evidence type="ECO:0000256" key="3">
    <source>
        <dbReference type="ARBA" id="ARBA00006958"/>
    </source>
</evidence>
<evidence type="ECO:0000313" key="12">
    <source>
        <dbReference type="Proteomes" id="UP000826656"/>
    </source>
</evidence>
<dbReference type="InterPro" id="IPR058353">
    <property type="entry name" value="DUF8040"/>
</dbReference>
<dbReference type="Pfam" id="PF13359">
    <property type="entry name" value="DDE_Tnp_4"/>
    <property type="match status" value="1"/>
</dbReference>
<gene>
    <name evidence="11" type="ORF">KY290_001549</name>
</gene>
<sequence>MPTMKRMSQHSGFGWNEETRKVDVEDDVREQYLAAHPKDSKYRTKTLPDYNTLALIFGDTVADGRNGCEINDVEDFQSEFTNDDIVAEKVTIPAENTQYVDQDDGYFIQNMNFTSPEITQSSNQEKRAGKRHLDEQPTLTSRPKRIKNFIGNSLAKSVDRWTAIAEEQIRLQHEPKNTYAEKLMPLILELDFDDEWTMQTVDLLVDKRNAEFFAAMPPELRKKWVMHKLDEMKTRGLLTDSRMVRVEEQLAIVLFTLAHNERNRIVQNRFQHSGETISRYFNKCLKACLRLGKYYVKQAGKDISYEISSNPFFYPWFKDCVGAIDETHIPALIPMEEQPRYRNRKGVLSQNVLAVIDFDMKFQYVLSGWEGSASDSRVLCKYKGFSSTLSLCTISFERMEPNTSTTNARELYNLRHSKLRNVVERTFAVLKKRFPILTTPPLYSINKQGWIILSCCILHTFIHKWNWQDSYFEEHMKKEIEDSHGLNDIDSDSDSDEEDIGRGPTDADKQYMCNLRDEIAQQMWNARAIR</sequence>
<evidence type="ECO:0000256" key="8">
    <source>
        <dbReference type="SAM" id="MobiDB-lite"/>
    </source>
</evidence>
<keyword evidence="6" id="KW-0378">Hydrolase</keyword>
<dbReference type="InterPro" id="IPR045249">
    <property type="entry name" value="HARBI1-like"/>
</dbReference>
<accession>A0ABQ7WNX5</accession>
<organism evidence="11 12">
    <name type="scientific">Solanum tuberosum</name>
    <name type="common">Potato</name>
    <dbReference type="NCBI Taxonomy" id="4113"/>
    <lineage>
        <taxon>Eukaryota</taxon>
        <taxon>Viridiplantae</taxon>
        <taxon>Streptophyta</taxon>
        <taxon>Embryophyta</taxon>
        <taxon>Tracheophyta</taxon>
        <taxon>Spermatophyta</taxon>
        <taxon>Magnoliopsida</taxon>
        <taxon>eudicotyledons</taxon>
        <taxon>Gunneridae</taxon>
        <taxon>Pentapetalae</taxon>
        <taxon>asterids</taxon>
        <taxon>lamiids</taxon>
        <taxon>Solanales</taxon>
        <taxon>Solanaceae</taxon>
        <taxon>Solanoideae</taxon>
        <taxon>Solaneae</taxon>
        <taxon>Solanum</taxon>
    </lineage>
</organism>
<feature type="domain" description="DUF8040" evidence="10">
    <location>
        <begin position="229"/>
        <end position="289"/>
    </location>
</feature>
<comment type="similarity">
    <text evidence="3">Belongs to the HARBI1 family.</text>
</comment>
<keyword evidence="12" id="KW-1185">Reference proteome</keyword>
<dbReference type="InterPro" id="IPR027806">
    <property type="entry name" value="HARBI1_dom"/>
</dbReference>
<evidence type="ECO:0000256" key="1">
    <source>
        <dbReference type="ARBA" id="ARBA00001968"/>
    </source>
</evidence>
<evidence type="ECO:0000259" key="9">
    <source>
        <dbReference type="Pfam" id="PF13359"/>
    </source>
</evidence>
<evidence type="ECO:0000256" key="7">
    <source>
        <dbReference type="ARBA" id="ARBA00023242"/>
    </source>
</evidence>
<feature type="compositionally biased region" description="Basic and acidic residues" evidence="8">
    <location>
        <begin position="124"/>
        <end position="135"/>
    </location>
</feature>
<evidence type="ECO:0000256" key="6">
    <source>
        <dbReference type="ARBA" id="ARBA00022801"/>
    </source>
</evidence>
<dbReference type="PANTHER" id="PTHR22930">
    <property type="match status" value="1"/>
</dbReference>
<comment type="caution">
    <text evidence="11">The sequence shown here is derived from an EMBL/GenBank/DDBJ whole genome shotgun (WGS) entry which is preliminary data.</text>
</comment>
<keyword evidence="7" id="KW-0539">Nucleus</keyword>
<evidence type="ECO:0000256" key="5">
    <source>
        <dbReference type="ARBA" id="ARBA00022723"/>
    </source>
</evidence>
<dbReference type="Proteomes" id="UP000826656">
    <property type="component" value="Unassembled WGS sequence"/>
</dbReference>
<dbReference type="EMBL" id="JAIVGD010000001">
    <property type="protein sequence ID" value="KAH0781951.1"/>
    <property type="molecule type" value="Genomic_DNA"/>
</dbReference>
<feature type="region of interest" description="Disordered" evidence="8">
    <location>
        <begin position="117"/>
        <end position="138"/>
    </location>
</feature>
<evidence type="ECO:0000256" key="4">
    <source>
        <dbReference type="ARBA" id="ARBA00022722"/>
    </source>
</evidence>
<comment type="cofactor">
    <cofactor evidence="1">
        <name>a divalent metal cation</name>
        <dbReference type="ChEBI" id="CHEBI:60240"/>
    </cofactor>
</comment>
<keyword evidence="4" id="KW-0540">Nuclease</keyword>
<feature type="compositionally biased region" description="Acidic residues" evidence="8">
    <location>
        <begin position="489"/>
        <end position="499"/>
    </location>
</feature>
<proteinExistence type="inferred from homology"/>
<dbReference type="PANTHER" id="PTHR22930:SF259">
    <property type="entry name" value="OS08G0106900 PROTEIN"/>
    <property type="match status" value="1"/>
</dbReference>
<name>A0ABQ7WNX5_SOLTU</name>
<feature type="region of interest" description="Disordered" evidence="8">
    <location>
        <begin position="483"/>
        <end position="508"/>
    </location>
</feature>
<dbReference type="Pfam" id="PF26138">
    <property type="entry name" value="DUF8040"/>
    <property type="match status" value="1"/>
</dbReference>
<feature type="domain" description="DDE Tnp4" evidence="9">
    <location>
        <begin position="324"/>
        <end position="459"/>
    </location>
</feature>
<reference evidence="11 12" key="1">
    <citation type="journal article" date="2021" name="bioRxiv">
        <title>Chromosome-scale and haplotype-resolved genome assembly of a tetraploid potato cultivar.</title>
        <authorList>
            <person name="Sun H."/>
            <person name="Jiao W.-B."/>
            <person name="Krause K."/>
            <person name="Campoy J.A."/>
            <person name="Goel M."/>
            <person name="Folz-Donahue K."/>
            <person name="Kukat C."/>
            <person name="Huettel B."/>
            <person name="Schneeberger K."/>
        </authorList>
    </citation>
    <scope>NUCLEOTIDE SEQUENCE [LARGE SCALE GENOMIC DNA]</scope>
    <source>
        <strain evidence="11">SolTubOtavaFocal</strain>
        <tissue evidence="11">Leaves</tissue>
    </source>
</reference>
<comment type="subcellular location">
    <subcellularLocation>
        <location evidence="2">Nucleus</location>
    </subcellularLocation>
</comment>